<comment type="similarity">
    <text evidence="2">Belongs to the MFAP family.</text>
</comment>
<dbReference type="PANTHER" id="PTHR16485:SF3">
    <property type="entry name" value="MICROFIBRILLAR-ASSOCIATED PROTEIN 2"/>
    <property type="match status" value="1"/>
</dbReference>
<evidence type="ECO:0000256" key="4">
    <source>
        <dbReference type="ARBA" id="ARBA00022530"/>
    </source>
</evidence>
<evidence type="ECO:0000256" key="5">
    <source>
        <dbReference type="ARBA" id="ARBA00022729"/>
    </source>
</evidence>
<dbReference type="PANTHER" id="PTHR16485">
    <property type="entry name" value="MICROFIBRILLAR-ASSOCIATED PROTEIN 2"/>
    <property type="match status" value="1"/>
</dbReference>
<accession>A0AAJ7SWQ1</accession>
<proteinExistence type="inferred from homology"/>
<evidence type="ECO:0000313" key="13">
    <source>
        <dbReference type="RefSeq" id="XP_032806888.1"/>
    </source>
</evidence>
<evidence type="ECO:0000256" key="3">
    <source>
        <dbReference type="ARBA" id="ARBA00022525"/>
    </source>
</evidence>
<keyword evidence="7" id="KW-0325">Glycoprotein</keyword>
<dbReference type="Proteomes" id="UP001318040">
    <property type="component" value="Chromosome 10"/>
</dbReference>
<keyword evidence="4" id="KW-0272">Extracellular matrix</keyword>
<evidence type="ECO:0000256" key="2">
    <source>
        <dbReference type="ARBA" id="ARBA00005317"/>
    </source>
</evidence>
<evidence type="ECO:0000313" key="12">
    <source>
        <dbReference type="Proteomes" id="UP001318040"/>
    </source>
</evidence>
<feature type="domain" description="ShKT" evidence="11">
    <location>
        <begin position="164"/>
        <end position="194"/>
    </location>
</feature>
<keyword evidence="12" id="KW-1185">Reference proteome</keyword>
<evidence type="ECO:0000313" key="14">
    <source>
        <dbReference type="RefSeq" id="XP_032806889.1"/>
    </source>
</evidence>
<dbReference type="AlphaFoldDB" id="A0AAJ7SWQ1"/>
<keyword evidence="3" id="KW-0964">Secreted</keyword>
<dbReference type="GeneID" id="116940793"/>
<protein>
    <submittedName>
        <fullName evidence="13 14">Microfibrillar-associated protein 2-like</fullName>
    </submittedName>
</protein>
<evidence type="ECO:0000256" key="8">
    <source>
        <dbReference type="PROSITE-ProRule" id="PRU01005"/>
    </source>
</evidence>
<dbReference type="RefSeq" id="XP_032806889.1">
    <property type="nucleotide sequence ID" value="XM_032950998.1"/>
</dbReference>
<dbReference type="GO" id="GO:0048048">
    <property type="term" value="P:embryonic eye morphogenesis"/>
    <property type="evidence" value="ECO:0007669"/>
    <property type="project" value="TreeGrafter"/>
</dbReference>
<evidence type="ECO:0000256" key="7">
    <source>
        <dbReference type="ARBA" id="ARBA00023180"/>
    </source>
</evidence>
<evidence type="ECO:0000256" key="1">
    <source>
        <dbReference type="ARBA" id="ARBA00004498"/>
    </source>
</evidence>
<feature type="chain" id="PRO_5044709277" evidence="10">
    <location>
        <begin position="21"/>
        <end position="194"/>
    </location>
</feature>
<evidence type="ECO:0000256" key="9">
    <source>
        <dbReference type="SAM" id="MobiDB-lite"/>
    </source>
</evidence>
<evidence type="ECO:0000256" key="6">
    <source>
        <dbReference type="ARBA" id="ARBA00023157"/>
    </source>
</evidence>
<dbReference type="InterPro" id="IPR008673">
    <property type="entry name" value="MAGP"/>
</dbReference>
<dbReference type="PROSITE" id="PS51670">
    <property type="entry name" value="SHKT"/>
    <property type="match status" value="1"/>
</dbReference>
<reference evidence="13 14" key="1">
    <citation type="submission" date="2025-04" db="UniProtKB">
        <authorList>
            <consortium name="RefSeq"/>
        </authorList>
    </citation>
    <scope>IDENTIFICATION</scope>
    <source>
        <tissue evidence="13 14">Sperm</tissue>
    </source>
</reference>
<dbReference type="GO" id="GO:0001527">
    <property type="term" value="C:microfibril"/>
    <property type="evidence" value="ECO:0007669"/>
    <property type="project" value="InterPro"/>
</dbReference>
<sequence>MANVKITLLLLVALVGLCAAQYPQYGEGDRNGNVFPPFDTPPGQGGAYYDYEYPEGYQTPSPAEPPVVILPAGQDVTPTDSLQVYGPRPVEPVKPVEPEPTEPGLGGCREEQYVCTRLYSVQKPCRECLHTRCFYRGVRVYVMNKELCVRTVCEQDQLAKANLCRDQYSHCGLYAGLGFCGDISSSCGKSCHSC</sequence>
<evidence type="ECO:0000256" key="10">
    <source>
        <dbReference type="SAM" id="SignalP"/>
    </source>
</evidence>
<keyword evidence="5 10" id="KW-0732">Signal</keyword>
<dbReference type="Pfam" id="PF05507">
    <property type="entry name" value="MAGP"/>
    <property type="match status" value="1"/>
</dbReference>
<comment type="subcellular location">
    <subcellularLocation>
        <location evidence="1">Secreted</location>
        <location evidence="1">Extracellular space</location>
        <location evidence="1">Extracellular matrix</location>
    </subcellularLocation>
</comment>
<dbReference type="RefSeq" id="XP_032806888.1">
    <property type="nucleotide sequence ID" value="XM_032950997.1"/>
</dbReference>
<keyword evidence="6" id="KW-1015">Disulfide bond</keyword>
<evidence type="ECO:0000259" key="11">
    <source>
        <dbReference type="PROSITE" id="PS51670"/>
    </source>
</evidence>
<organism evidence="12 14">
    <name type="scientific">Petromyzon marinus</name>
    <name type="common">Sea lamprey</name>
    <dbReference type="NCBI Taxonomy" id="7757"/>
    <lineage>
        <taxon>Eukaryota</taxon>
        <taxon>Metazoa</taxon>
        <taxon>Chordata</taxon>
        <taxon>Craniata</taxon>
        <taxon>Vertebrata</taxon>
        <taxon>Cyclostomata</taxon>
        <taxon>Hyperoartia</taxon>
        <taxon>Petromyzontiformes</taxon>
        <taxon>Petromyzontidae</taxon>
        <taxon>Petromyzon</taxon>
    </lineage>
</organism>
<feature type="region of interest" description="Disordered" evidence="9">
    <location>
        <begin position="84"/>
        <end position="104"/>
    </location>
</feature>
<gene>
    <name evidence="13 14" type="primary">LOC116940793</name>
</gene>
<dbReference type="KEGG" id="pmrn:116940793"/>
<feature type="signal peptide" evidence="10">
    <location>
        <begin position="1"/>
        <end position="20"/>
    </location>
</feature>
<comment type="caution">
    <text evidence="8">Lacks conserved residue(s) required for the propagation of feature annotation.</text>
</comment>
<dbReference type="InterPro" id="IPR003582">
    <property type="entry name" value="ShKT_dom"/>
</dbReference>
<name>A0AAJ7SWQ1_PETMA</name>